<evidence type="ECO:0000313" key="2">
    <source>
        <dbReference type="EMBL" id="GAA3374480.1"/>
    </source>
</evidence>
<keyword evidence="1" id="KW-1133">Transmembrane helix</keyword>
<keyword evidence="3" id="KW-1185">Reference proteome</keyword>
<accession>A0ABP6SE04</accession>
<gene>
    <name evidence="2" type="ORF">GCM10020367_38520</name>
</gene>
<sequence length="210" mass="22582">MARRNPLPPPPPPVHLRAWPDREAMLADRAQVLGELSRRSVGLRRLMLLWAMAVLVAVGWSFVGAALLTFAESLDVISYFFGALMLALGLASMVPTGFAVAGAVRRDRQVRELLDQWGALDRDPAADARCRAPGPTLCWLLLSVAPCALGLYVSFASTAGAEPGRDTYAGVAYGLGMGVIAWLTGLLGVAKAVSHYRWVTRTLMGAPVRR</sequence>
<keyword evidence="1" id="KW-0472">Membrane</keyword>
<keyword evidence="1" id="KW-0812">Transmembrane</keyword>
<organism evidence="2 3">
    <name type="scientific">Streptomyces sannanensis</name>
    <dbReference type="NCBI Taxonomy" id="285536"/>
    <lineage>
        <taxon>Bacteria</taxon>
        <taxon>Bacillati</taxon>
        <taxon>Actinomycetota</taxon>
        <taxon>Actinomycetes</taxon>
        <taxon>Kitasatosporales</taxon>
        <taxon>Streptomycetaceae</taxon>
        <taxon>Streptomyces</taxon>
    </lineage>
</organism>
<name>A0ABP6SE04_9ACTN</name>
<dbReference type="RefSeq" id="WP_345039234.1">
    <property type="nucleotide sequence ID" value="NZ_BAAAYL010000001.1"/>
</dbReference>
<protein>
    <recommendedName>
        <fullName evidence="4">Transporter</fullName>
    </recommendedName>
</protein>
<feature type="transmembrane region" description="Helical" evidence="1">
    <location>
        <begin position="167"/>
        <end position="189"/>
    </location>
</feature>
<evidence type="ECO:0008006" key="4">
    <source>
        <dbReference type="Google" id="ProtNLM"/>
    </source>
</evidence>
<feature type="transmembrane region" description="Helical" evidence="1">
    <location>
        <begin position="137"/>
        <end position="155"/>
    </location>
</feature>
<proteinExistence type="predicted"/>
<evidence type="ECO:0000256" key="1">
    <source>
        <dbReference type="SAM" id="Phobius"/>
    </source>
</evidence>
<feature type="transmembrane region" description="Helical" evidence="1">
    <location>
        <begin position="46"/>
        <end position="71"/>
    </location>
</feature>
<comment type="caution">
    <text evidence="2">The sequence shown here is derived from an EMBL/GenBank/DDBJ whole genome shotgun (WGS) entry which is preliminary data.</text>
</comment>
<dbReference type="EMBL" id="BAAAYL010000001">
    <property type="protein sequence ID" value="GAA3374480.1"/>
    <property type="molecule type" value="Genomic_DNA"/>
</dbReference>
<evidence type="ECO:0000313" key="3">
    <source>
        <dbReference type="Proteomes" id="UP001499990"/>
    </source>
</evidence>
<dbReference type="Proteomes" id="UP001499990">
    <property type="component" value="Unassembled WGS sequence"/>
</dbReference>
<reference evidence="3" key="1">
    <citation type="journal article" date="2019" name="Int. J. Syst. Evol. Microbiol.">
        <title>The Global Catalogue of Microorganisms (GCM) 10K type strain sequencing project: providing services to taxonomists for standard genome sequencing and annotation.</title>
        <authorList>
            <consortium name="The Broad Institute Genomics Platform"/>
            <consortium name="The Broad Institute Genome Sequencing Center for Infectious Disease"/>
            <person name="Wu L."/>
            <person name="Ma J."/>
        </authorList>
    </citation>
    <scope>NUCLEOTIDE SEQUENCE [LARGE SCALE GENOMIC DNA]</scope>
    <source>
        <strain evidence="3">JCM 9651</strain>
    </source>
</reference>
<feature type="transmembrane region" description="Helical" evidence="1">
    <location>
        <begin position="77"/>
        <end position="104"/>
    </location>
</feature>